<feature type="transmembrane region" description="Helical" evidence="1">
    <location>
        <begin position="341"/>
        <end position="359"/>
    </location>
</feature>
<feature type="transmembrane region" description="Helical" evidence="1">
    <location>
        <begin position="366"/>
        <end position="388"/>
    </location>
</feature>
<comment type="caution">
    <text evidence="2">The sequence shown here is derived from an EMBL/GenBank/DDBJ whole genome shotgun (WGS) entry which is preliminary data.</text>
</comment>
<feature type="transmembrane region" description="Helical" evidence="1">
    <location>
        <begin position="862"/>
        <end position="881"/>
    </location>
</feature>
<dbReference type="Gene3D" id="3.30.70.1320">
    <property type="entry name" value="Multidrug efflux transporter AcrB pore domain like"/>
    <property type="match status" value="1"/>
</dbReference>
<sequence length="1022" mass="114347">MKIIEYSIKNRIVIVFATLILTVAGIFSYFKLGKLEDPEFKVKEAIVVTLYPGASPESVEQEVTDKIEIALRKIPNADVNSVSKAGYSEVHIKIDESTPSEEVNQQWDIVRKKINDVKTSLPLGALPSVVLDDYGDVYGMFFAITSEGFSKEELYNYAKDIRKELEKTSGVAKTTLFGNSDSVIEILVDKNKIANLGINEKMIALAFTSQNIPAYANSVLHGDRNIRFDIDQSFESIEDIENLVIYSTPPILNIQKPTTVLLKDIAEVRKTEVKPYTTKMRYNGKEAIGLMLSPVTGTNVVETGKEINKKIEILKQDLPYGIEIEKVYYQPELVSTAINQFIINLIESVVVVVGVLLITMGIRSGLIIGSGLILSILGTFIVMVGMKIDLQRVSLGAFIVAMGMLVDNSIVVVDGVLDSLDSGNNKYTSLTKPTEKTAIPLLGATFIAIIAFLPMYMMPTTAGEYIKSLFWVVAVSLGLSWIISLTQTTVFCDIYLSENNIKSGNSKGKLLHDKFSVLLEKILTYKKFSILILLGAFFLSMLLFIKVPFSFFPDSDKKGFVINLWNPEGTDIEYTNKISEAVENEVLKQDGIISVTAAIGASPSRYYIATIPELPNTALSQLIISVKKLKNIDKISETVKEFVDNNFPDIRVEIRKYANGMPTKYPIQLRIIGNDPSVLREYSKKFGNILRDIEGAENVQTDWKEKQLVIKPELDKVKERESLVTALDIATSLSRSTNGIKIGTFKDGEENIPVMFKEKNDSREFNMNSLGQVPVWGLGFKSIPFRELIRKENLIWENPIIIRKDGFRAIQVQADVKNGYRVEAVRKKFAQAIKENKIELPKGYKLEWNGEYYEQEKNTKEIISYVPLQLIIMFMTCVLLFGNLRDPIIIFGVLPLSFIGILPGLFITGRTFGFMAIIGTISLSGMMIKSAIVLIDEIRYEIYTLKKEPFKAIIDSSASRIRAVSLAAGTTVLGMIPLMFDPLFSDMAITIVFGLTITTMLILFVVPLLYSIFYKINKPEEN</sequence>
<dbReference type="Pfam" id="PF00873">
    <property type="entry name" value="ACR_tran"/>
    <property type="match status" value="1"/>
</dbReference>
<evidence type="ECO:0000313" key="3">
    <source>
        <dbReference type="Proteomes" id="UP000004925"/>
    </source>
</evidence>
<dbReference type="GO" id="GO:0005886">
    <property type="term" value="C:plasma membrane"/>
    <property type="evidence" value="ECO:0007669"/>
    <property type="project" value="TreeGrafter"/>
</dbReference>
<feature type="transmembrane region" description="Helical" evidence="1">
    <location>
        <begin position="888"/>
        <end position="906"/>
    </location>
</feature>
<feature type="transmembrane region" description="Helical" evidence="1">
    <location>
        <begin position="528"/>
        <end position="549"/>
    </location>
</feature>
<protein>
    <submittedName>
        <fullName evidence="2">Uncharacterized protein</fullName>
    </submittedName>
</protein>
<gene>
    <name evidence="2" type="ORF">FSCG_00116</name>
</gene>
<accession>A0A0M1VSJ9</accession>
<organism evidence="2 3">
    <name type="scientific">Fusobacterium vincentii 4_1_13</name>
    <dbReference type="NCBI Taxonomy" id="469606"/>
    <lineage>
        <taxon>Bacteria</taxon>
        <taxon>Fusobacteriati</taxon>
        <taxon>Fusobacteriota</taxon>
        <taxon>Fusobacteriia</taxon>
        <taxon>Fusobacteriales</taxon>
        <taxon>Fusobacteriaceae</taxon>
        <taxon>Fusobacterium</taxon>
    </lineage>
</organism>
<dbReference type="AlphaFoldDB" id="A0A0M1VSJ9"/>
<feature type="transmembrane region" description="Helical" evidence="1">
    <location>
        <begin position="912"/>
        <end position="935"/>
    </location>
</feature>
<feature type="transmembrane region" description="Helical" evidence="1">
    <location>
        <begin position="992"/>
        <end position="1013"/>
    </location>
</feature>
<dbReference type="Gene3D" id="3.30.70.1440">
    <property type="entry name" value="Multidrug efflux transporter AcrB pore domain"/>
    <property type="match status" value="1"/>
</dbReference>
<keyword evidence="1" id="KW-0812">Transmembrane</keyword>
<dbReference type="Gene3D" id="1.20.1640.10">
    <property type="entry name" value="Multidrug efflux transporter AcrB transmembrane domain"/>
    <property type="match status" value="2"/>
</dbReference>
<name>A0A0M1VSJ9_FUSVC</name>
<proteinExistence type="predicted"/>
<dbReference type="InterPro" id="IPR001036">
    <property type="entry name" value="Acrflvin-R"/>
</dbReference>
<dbReference type="SUPFAM" id="SSF82714">
    <property type="entry name" value="Multidrug efflux transporter AcrB TolC docking domain, DN and DC subdomains"/>
    <property type="match status" value="1"/>
</dbReference>
<evidence type="ECO:0000256" key="1">
    <source>
        <dbReference type="SAM" id="Phobius"/>
    </source>
</evidence>
<dbReference type="GO" id="GO:0042910">
    <property type="term" value="F:xenobiotic transmembrane transporter activity"/>
    <property type="evidence" value="ECO:0007669"/>
    <property type="project" value="TreeGrafter"/>
</dbReference>
<reference evidence="2 3" key="1">
    <citation type="submission" date="2011-10" db="EMBL/GenBank/DDBJ databases">
        <title>The Genome Sequence of Fusobacterium sp. 4_1_13.</title>
        <authorList>
            <consortium name="The Broad Institute Genome Sequencing Platform"/>
            <person name="Earl A."/>
            <person name="Ward D."/>
            <person name="Feldgarden M."/>
            <person name="Gevers D."/>
            <person name="Strauss J."/>
            <person name="Ambrose C."/>
            <person name="Allen-Vercoe E."/>
            <person name="Young S.K."/>
            <person name="Zeng Q."/>
            <person name="Gargeya S."/>
            <person name="Fitzgerald M."/>
            <person name="Haas B."/>
            <person name="Abouelleil A."/>
            <person name="Alvarado L."/>
            <person name="Arachchi H.M."/>
            <person name="Berlin A."/>
            <person name="Brown A."/>
            <person name="Chapman S.B."/>
            <person name="Chen Z."/>
            <person name="Dunbar C."/>
            <person name="Freedman E."/>
            <person name="Gearin G."/>
            <person name="Goldberg J."/>
            <person name="Griggs A."/>
            <person name="Gujja S."/>
            <person name="Heiman D."/>
            <person name="Howarth C."/>
            <person name="Larson L."/>
            <person name="Lui A."/>
            <person name="MacDonald P.J."/>
            <person name="Montmayeur A."/>
            <person name="Murphy C."/>
            <person name="Neiman D."/>
            <person name="Pearson M."/>
            <person name="Priest M."/>
            <person name="Roberts A."/>
            <person name="Saif S."/>
            <person name="Shea T."/>
            <person name="Shenoy N."/>
            <person name="Sisk P."/>
            <person name="Stolte C."/>
            <person name="Sykes S."/>
            <person name="Wortman J."/>
            <person name="Nusbaum C."/>
            <person name="Birren B."/>
        </authorList>
    </citation>
    <scope>NUCLEOTIDE SEQUENCE [LARGE SCALE GENOMIC DNA]</scope>
    <source>
        <strain evidence="2 3">4_1_13</strain>
    </source>
</reference>
<keyword evidence="1" id="KW-0472">Membrane</keyword>
<dbReference type="PRINTS" id="PR00702">
    <property type="entry name" value="ACRIFLAVINRP"/>
</dbReference>
<feature type="transmembrane region" description="Helical" evidence="1">
    <location>
        <begin position="469"/>
        <end position="496"/>
    </location>
</feature>
<feature type="transmembrane region" description="Helical" evidence="1">
    <location>
        <begin position="961"/>
        <end position="980"/>
    </location>
</feature>
<dbReference type="PANTHER" id="PTHR32063">
    <property type="match status" value="1"/>
</dbReference>
<dbReference type="SUPFAM" id="SSF82866">
    <property type="entry name" value="Multidrug efflux transporter AcrB transmembrane domain"/>
    <property type="match status" value="2"/>
</dbReference>
<dbReference type="PANTHER" id="PTHR32063:SF18">
    <property type="entry name" value="CATION EFFLUX SYSTEM PROTEIN"/>
    <property type="match status" value="1"/>
</dbReference>
<feature type="transmembrane region" description="Helical" evidence="1">
    <location>
        <begin position="12"/>
        <end position="30"/>
    </location>
</feature>
<dbReference type="Gene3D" id="3.30.2090.10">
    <property type="entry name" value="Multidrug efflux transporter AcrB TolC docking domain, DN and DC subdomains"/>
    <property type="match status" value="2"/>
</dbReference>
<dbReference type="Gene3D" id="3.30.70.1430">
    <property type="entry name" value="Multidrug efflux transporter AcrB pore domain"/>
    <property type="match status" value="2"/>
</dbReference>
<feature type="transmembrane region" description="Helical" evidence="1">
    <location>
        <begin position="394"/>
        <end position="417"/>
    </location>
</feature>
<feature type="transmembrane region" description="Helical" evidence="1">
    <location>
        <begin position="438"/>
        <end position="457"/>
    </location>
</feature>
<dbReference type="SUPFAM" id="SSF82693">
    <property type="entry name" value="Multidrug efflux transporter AcrB pore domain, PN1, PN2, PC1 and PC2 subdomains"/>
    <property type="match status" value="2"/>
</dbReference>
<dbReference type="EMBL" id="ACDE02000013">
    <property type="protein sequence ID" value="EEO39403.1"/>
    <property type="molecule type" value="Genomic_DNA"/>
</dbReference>
<dbReference type="HOGENOM" id="CLU_002755_1_2_0"/>
<dbReference type="RefSeq" id="WP_008802479.1">
    <property type="nucleotide sequence ID" value="NZ_KQ235735.1"/>
</dbReference>
<dbReference type="eggNOG" id="COG0841">
    <property type="taxonomic scope" value="Bacteria"/>
</dbReference>
<keyword evidence="1" id="KW-1133">Transmembrane helix</keyword>
<dbReference type="InterPro" id="IPR027463">
    <property type="entry name" value="AcrB_DN_DC_subdom"/>
</dbReference>
<dbReference type="Proteomes" id="UP000004925">
    <property type="component" value="Unassembled WGS sequence"/>
</dbReference>
<evidence type="ECO:0000313" key="2">
    <source>
        <dbReference type="EMBL" id="EEO39403.1"/>
    </source>
</evidence>